<dbReference type="Gene3D" id="3.40.1360.10">
    <property type="match status" value="1"/>
</dbReference>
<dbReference type="EMBL" id="BAABFL010000117">
    <property type="protein sequence ID" value="GAA4649060.1"/>
    <property type="molecule type" value="Genomic_DNA"/>
</dbReference>
<sequence>MMANNRDALIVEQLLNDFSFKQKGGMLRDGYCPSCNKKSLWIHQEKPRLIRCNRENNCGYTEAVTDRYPELFKNYSERCPATPEDPNRTAREYLEDRGFNPGIIAGWYEQGAYLSVAPTVRVHLWDGAYWERLIDDQHVRKYHRKTNYPLGTKKKGRHWEPPGQEIHQGDAVVITEGIFNAWAFLHMNQKEDTCYKAVSALDSANFPTELVESNLNRNIVWILAYDNDAAGLKHLADHILLLKKHNEVFQVCLTETSERDWADEWKQGRLTRKYMETGFWRGRVATAPNSQQKAFWLWAKFTRGYIQVSFNRALYAYKVDSKATEAIKNAIDTDNLATLWTNPSADVDSALMHFVSNLSGERISNCMPRFLYIERDPLTEEQDYFFDIQFRNGNQRRQIALDGSCLESASSFNKALLNKTSGGTFDGDSKALKQLKEDWFDHKTVEITRCRFVGYDKDTGVYVFPEFGYYQGRYIPKNKSGFIDAGKHRIKTRVTTAIVHMEHNDQLNESWIGDFHHAFGDNGLIVMAWWLMTLFAEQIRARHQDWPFMELTGDPGTGKTTLIKFLWKCCGRMDDYEGFDPNKSSMAGRSRSLERYSNLPAVVIEADRADKDSIRKKSFDFNEFKDFYNGGIIRTTGVKNGGNETVEPHFKGGVLIAQNASIESDDDAVMERIVHCHSTKAHHKAGTKSIATRLARMKGDELGGWLHKALTQEKAILEVFAQKAQTVADSWHNRDHTVRDRIVENHAKIAAGVWCLQKLFPRYMTDDKCQHVERVLWDMAGTRERRIKSDTVLVEQFWEYFEFLNYRETEDFDGSKVMSETLNHSGSHDLIAIHLQEFEAAVSAYKLERLPYRELKKQLPSCISHPFLGCRNVKSQILGDRKTKYCWVFQREPNK</sequence>
<comment type="caution">
    <text evidence="1">The sequence shown here is derived from an EMBL/GenBank/DDBJ whole genome shotgun (WGS) entry which is preliminary data.</text>
</comment>
<dbReference type="RefSeq" id="WP_345194820.1">
    <property type="nucleotide sequence ID" value="NZ_BAABFL010000117.1"/>
</dbReference>
<proteinExistence type="predicted"/>
<dbReference type="InterPro" id="IPR027417">
    <property type="entry name" value="P-loop_NTPase"/>
</dbReference>
<accession>A0ABP8V143</accession>
<dbReference type="Proteomes" id="UP001500604">
    <property type="component" value="Unassembled WGS sequence"/>
</dbReference>
<dbReference type="InterPro" id="IPR034154">
    <property type="entry name" value="TOPRIM_DnaG/twinkle"/>
</dbReference>
<reference evidence="2" key="1">
    <citation type="journal article" date="2019" name="Int. J. Syst. Evol. Microbiol.">
        <title>The Global Catalogue of Microorganisms (GCM) 10K type strain sequencing project: providing services to taxonomists for standard genome sequencing and annotation.</title>
        <authorList>
            <consortium name="The Broad Institute Genomics Platform"/>
            <consortium name="The Broad Institute Genome Sequencing Center for Infectious Disease"/>
            <person name="Wu L."/>
            <person name="Ma J."/>
        </authorList>
    </citation>
    <scope>NUCLEOTIDE SEQUENCE [LARGE SCALE GENOMIC DNA]</scope>
    <source>
        <strain evidence="2">JCM 17805</strain>
    </source>
</reference>
<dbReference type="Pfam" id="PF13155">
    <property type="entry name" value="Toprim_2"/>
    <property type="match status" value="1"/>
</dbReference>
<dbReference type="CDD" id="cd01029">
    <property type="entry name" value="TOPRIM_primases"/>
    <property type="match status" value="1"/>
</dbReference>
<name>A0ABP8V143_9GAMM</name>
<protein>
    <submittedName>
        <fullName evidence="1">Toprim domain-containing protein</fullName>
    </submittedName>
</protein>
<evidence type="ECO:0000313" key="2">
    <source>
        <dbReference type="Proteomes" id="UP001500604"/>
    </source>
</evidence>
<gene>
    <name evidence="1" type="ORF">GCM10023116_13340</name>
</gene>
<evidence type="ECO:0000313" key="1">
    <source>
        <dbReference type="EMBL" id="GAA4649060.1"/>
    </source>
</evidence>
<dbReference type="SUPFAM" id="SSF52540">
    <property type="entry name" value="P-loop containing nucleoside triphosphate hydrolases"/>
    <property type="match status" value="1"/>
</dbReference>
<keyword evidence="2" id="KW-1185">Reference proteome</keyword>
<organism evidence="1 2">
    <name type="scientific">Kistimonas scapharcae</name>
    <dbReference type="NCBI Taxonomy" id="1036133"/>
    <lineage>
        <taxon>Bacteria</taxon>
        <taxon>Pseudomonadati</taxon>
        <taxon>Pseudomonadota</taxon>
        <taxon>Gammaproteobacteria</taxon>
        <taxon>Oceanospirillales</taxon>
        <taxon>Endozoicomonadaceae</taxon>
        <taxon>Kistimonas</taxon>
    </lineage>
</organism>